<comment type="subcellular location">
    <subcellularLocation>
        <location evidence="1">Endoplasmic reticulum membrane</location>
        <topology evidence="1">Multi-pass membrane protein</topology>
    </subcellularLocation>
</comment>
<evidence type="ECO:0000256" key="5">
    <source>
        <dbReference type="ARBA" id="ARBA00023098"/>
    </source>
</evidence>
<feature type="compositionally biased region" description="Polar residues" evidence="7">
    <location>
        <begin position="391"/>
        <end position="415"/>
    </location>
</feature>
<feature type="compositionally biased region" description="Acidic residues" evidence="7">
    <location>
        <begin position="360"/>
        <end position="377"/>
    </location>
</feature>
<keyword evidence="5" id="KW-0443">Lipid metabolism</keyword>
<protein>
    <recommendedName>
        <fullName evidence="10">Seipin</fullName>
    </recommendedName>
</protein>
<evidence type="ECO:0000256" key="6">
    <source>
        <dbReference type="ARBA" id="ARBA00023136"/>
    </source>
</evidence>
<dbReference type="PANTHER" id="PTHR21212:SF0">
    <property type="entry name" value="SEIPIN"/>
    <property type="match status" value="1"/>
</dbReference>
<keyword evidence="2 8" id="KW-0812">Transmembrane</keyword>
<evidence type="ECO:0000256" key="8">
    <source>
        <dbReference type="SAM" id="Phobius"/>
    </source>
</evidence>
<proteinExistence type="predicted"/>
<evidence type="ECO:0000256" key="7">
    <source>
        <dbReference type="SAM" id="MobiDB-lite"/>
    </source>
</evidence>
<evidence type="ECO:0000313" key="9">
    <source>
        <dbReference type="EMBL" id="CAD9982284.1"/>
    </source>
</evidence>
<evidence type="ECO:0000256" key="2">
    <source>
        <dbReference type="ARBA" id="ARBA00022692"/>
    </source>
</evidence>
<evidence type="ECO:0000256" key="4">
    <source>
        <dbReference type="ARBA" id="ARBA00022989"/>
    </source>
</evidence>
<evidence type="ECO:0000256" key="1">
    <source>
        <dbReference type="ARBA" id="ARBA00004477"/>
    </source>
</evidence>
<dbReference type="CDD" id="cd23995">
    <property type="entry name" value="Seipin_BSCL2_like"/>
    <property type="match status" value="1"/>
</dbReference>
<dbReference type="GO" id="GO:0005789">
    <property type="term" value="C:endoplasmic reticulum membrane"/>
    <property type="evidence" value="ECO:0007669"/>
    <property type="project" value="UniProtKB-SubCell"/>
</dbReference>
<dbReference type="PANTHER" id="PTHR21212">
    <property type="entry name" value="BERNARDINELLI-SEIP CONGENITAL LIPODYSTROPHY 2 HOMOLOG BSCL2 PROTEIN"/>
    <property type="match status" value="1"/>
</dbReference>
<keyword evidence="3" id="KW-0256">Endoplasmic reticulum</keyword>
<name>A0A7S3DUD1_9STRA</name>
<keyword evidence="6 8" id="KW-0472">Membrane</keyword>
<keyword evidence="4 8" id="KW-1133">Transmembrane helix</keyword>
<dbReference type="InterPro" id="IPR009617">
    <property type="entry name" value="Seipin"/>
</dbReference>
<organism evidence="9">
    <name type="scientific">Entomoneis paludosa</name>
    <dbReference type="NCBI Taxonomy" id="265537"/>
    <lineage>
        <taxon>Eukaryota</taxon>
        <taxon>Sar</taxon>
        <taxon>Stramenopiles</taxon>
        <taxon>Ochrophyta</taxon>
        <taxon>Bacillariophyta</taxon>
        <taxon>Bacillariophyceae</taxon>
        <taxon>Bacillariophycidae</taxon>
        <taxon>Entomoneidaceae</taxon>
        <taxon>Entomoneis</taxon>
    </lineage>
</organism>
<gene>
    <name evidence="9" type="ORF">APAL1065_LOCUS20474</name>
</gene>
<sequence>MEERGLERRRLEGDPNSTTQNLLVRLIWGSFLAAPFVPRTGRPPVDNSQYYYNDIPDQKEFGGLIPFLIRTIRALLVAIFWLMVGGCTYAVFYRLMMPKNVVFKTFSFDYVPRSDNNECPVMASEEISIHTGRTFSDHRESGTCDWTPTANLDLFAKHNSWEPLHTEVIPIPNINKRLLVPNQAYFIDLALELPESESNRRSGVFQVLVELSSSTNQTALALARTSARLPHESGWVSIIRKIVFLPAFLVGAFDESRSIHLSPFRHFKESASFPLQFVSIRIKRRNAENIVEVNRGSVRIGEEMTLVQEFLKEWYFTCFCAGTFLFMWIDYILWNMACIMSEILSQKMFAMEEPPCDLDDLEEDDDYFADPTTDEAAPDFQASAFDDYETNAPQSTENVDPQNETNNANTRTVPDQNPPRYANSRARSDESSRGSWESL</sequence>
<reference evidence="9" key="1">
    <citation type="submission" date="2021-01" db="EMBL/GenBank/DDBJ databases">
        <authorList>
            <person name="Corre E."/>
            <person name="Pelletier E."/>
            <person name="Niang G."/>
            <person name="Scheremetjew M."/>
            <person name="Finn R."/>
            <person name="Kale V."/>
            <person name="Holt S."/>
            <person name="Cochrane G."/>
            <person name="Meng A."/>
            <person name="Brown T."/>
            <person name="Cohen L."/>
        </authorList>
    </citation>
    <scope>NUCLEOTIDE SEQUENCE</scope>
    <source>
        <strain evidence="9">CCMP125</strain>
    </source>
</reference>
<evidence type="ECO:0000256" key="3">
    <source>
        <dbReference type="ARBA" id="ARBA00022824"/>
    </source>
</evidence>
<dbReference type="Pfam" id="PF06775">
    <property type="entry name" value="Seipin"/>
    <property type="match status" value="1"/>
</dbReference>
<feature type="transmembrane region" description="Helical" evidence="8">
    <location>
        <begin position="74"/>
        <end position="96"/>
    </location>
</feature>
<accession>A0A7S3DUD1</accession>
<dbReference type="AlphaFoldDB" id="A0A7S3DUD1"/>
<dbReference type="GO" id="GO:0140042">
    <property type="term" value="P:lipid droplet formation"/>
    <property type="evidence" value="ECO:0007669"/>
    <property type="project" value="UniProtKB-ARBA"/>
</dbReference>
<evidence type="ECO:0008006" key="10">
    <source>
        <dbReference type="Google" id="ProtNLM"/>
    </source>
</evidence>
<feature type="region of interest" description="Disordered" evidence="7">
    <location>
        <begin position="360"/>
        <end position="439"/>
    </location>
</feature>
<dbReference type="EMBL" id="HBHT01030538">
    <property type="protein sequence ID" value="CAD9982284.1"/>
    <property type="molecule type" value="Transcribed_RNA"/>
</dbReference>
<dbReference type="GO" id="GO:0006629">
    <property type="term" value="P:lipid metabolic process"/>
    <property type="evidence" value="ECO:0007669"/>
    <property type="project" value="UniProtKB-KW"/>
</dbReference>